<proteinExistence type="predicted"/>
<organism evidence="3 4">
    <name type="scientific">Gigaspora margarita</name>
    <dbReference type="NCBI Taxonomy" id="4874"/>
    <lineage>
        <taxon>Eukaryota</taxon>
        <taxon>Fungi</taxon>
        <taxon>Fungi incertae sedis</taxon>
        <taxon>Mucoromycota</taxon>
        <taxon>Glomeromycotina</taxon>
        <taxon>Glomeromycetes</taxon>
        <taxon>Diversisporales</taxon>
        <taxon>Gigasporaceae</taxon>
        <taxon>Gigaspora</taxon>
    </lineage>
</organism>
<feature type="region of interest" description="Disordered" evidence="2">
    <location>
        <begin position="221"/>
        <end position="247"/>
    </location>
</feature>
<feature type="region of interest" description="Disordered" evidence="2">
    <location>
        <begin position="263"/>
        <end position="303"/>
    </location>
</feature>
<accession>A0ABN7WB29</accession>
<dbReference type="EMBL" id="CAJVQB010035812">
    <property type="protein sequence ID" value="CAG8823093.1"/>
    <property type="molecule type" value="Genomic_DNA"/>
</dbReference>
<gene>
    <name evidence="3" type="ORF">GMARGA_LOCUS28249</name>
</gene>
<evidence type="ECO:0000256" key="2">
    <source>
        <dbReference type="SAM" id="MobiDB-lite"/>
    </source>
</evidence>
<sequence>MVNPLRSKNKSGNRYKGSSGKYTAEAIERDFKTATTRRQREASLPNSNYANDGGSHNLKEDCQVLAGFFNKINELNNAKTELLNASEKQEFDSTKQRLSQQIQETMNGLQSRLTAFRQSLEKLQKEIQEAKLDEAKKLRVLKSEQNKLEKNLKELQESYEKETDPTKKGEILILIEEEKRKVKTNYAKQQEIKLEALGRDFDPDKHIQEILDGIKKKLEKKKKSSVDDSESSDEQNSDSDDESDEEGSDTLIAVFYLYSQKDEEENTYKNRHLSKEKEERKKKHAEQERLNKEKMKAEESEKNKLKEAKKQAINDLKAACDKYELNKAIAENFIGEIKKAVAINQAVKDAGGEEAIYTFNISAPYTIYFPPSLYENLSEEQKIIAEKLGHKELELSEKTMSFHIGITPLEKFIFTLCDIDHTLVDEFGFEREENGEVRYILFVDEADRICKHTAIDTYTKLTFLKECMEGVDKESQNTFITNAETQKKLKQEKERDEDNEEVIVKKESGQLEHFDAIGTGIGIALAPATGGTSLLLSGGAGFLVGGALDEADKETRKEARKDKLAEAQTESQIAALEAAKREREKKQEELDRGTGNEKKLEELLENIEQKLQNPDLRADHETEEYLNNQKNFYTTQLNDQKKLNKKLRDALEASEKAIQSIGSKNIISSENN</sequence>
<keyword evidence="1" id="KW-0175">Coiled coil</keyword>
<feature type="compositionally biased region" description="Acidic residues" evidence="2">
    <location>
        <begin position="227"/>
        <end position="247"/>
    </location>
</feature>
<feature type="region of interest" description="Disordered" evidence="2">
    <location>
        <begin position="579"/>
        <end position="598"/>
    </location>
</feature>
<name>A0ABN7WB29_GIGMA</name>
<protein>
    <submittedName>
        <fullName evidence="3">14705_t:CDS:1</fullName>
    </submittedName>
</protein>
<dbReference type="Proteomes" id="UP000789901">
    <property type="component" value="Unassembled WGS sequence"/>
</dbReference>
<evidence type="ECO:0000313" key="4">
    <source>
        <dbReference type="Proteomes" id="UP000789901"/>
    </source>
</evidence>
<keyword evidence="4" id="KW-1185">Reference proteome</keyword>
<comment type="caution">
    <text evidence="3">The sequence shown here is derived from an EMBL/GenBank/DDBJ whole genome shotgun (WGS) entry which is preliminary data.</text>
</comment>
<feature type="region of interest" description="Disordered" evidence="2">
    <location>
        <begin position="1"/>
        <end position="55"/>
    </location>
</feature>
<evidence type="ECO:0000313" key="3">
    <source>
        <dbReference type="EMBL" id="CAG8823093.1"/>
    </source>
</evidence>
<reference evidence="3 4" key="1">
    <citation type="submission" date="2021-06" db="EMBL/GenBank/DDBJ databases">
        <authorList>
            <person name="Kallberg Y."/>
            <person name="Tangrot J."/>
            <person name="Rosling A."/>
        </authorList>
    </citation>
    <scope>NUCLEOTIDE SEQUENCE [LARGE SCALE GENOMIC DNA]</scope>
    <source>
        <strain evidence="3 4">120-4 pot B 10/14</strain>
    </source>
</reference>
<feature type="compositionally biased region" description="Basic and acidic residues" evidence="2">
    <location>
        <begin position="273"/>
        <end position="303"/>
    </location>
</feature>
<feature type="coiled-coil region" evidence="1">
    <location>
        <begin position="106"/>
        <end position="161"/>
    </location>
</feature>
<evidence type="ECO:0000256" key="1">
    <source>
        <dbReference type="SAM" id="Coils"/>
    </source>
</evidence>